<dbReference type="EMBL" id="JABCMA010000025">
    <property type="protein sequence ID" value="NMR75545.1"/>
    <property type="molecule type" value="Genomic_DNA"/>
</dbReference>
<reference evidence="1 2" key="1">
    <citation type="submission" date="2020-04" db="EMBL/GenBank/DDBJ databases">
        <title>Whole-genome sequencing of Vibrio spp. from China reveals different genetic environments of blaCTX-M-14 among diverse lineages.</title>
        <authorList>
            <person name="Zheng Z."/>
            <person name="Ye L."/>
            <person name="Chen S."/>
        </authorList>
    </citation>
    <scope>NUCLEOTIDE SEQUENCE [LARGE SCALE GENOMIC DNA]</scope>
    <source>
        <strain evidence="1 2">Vb1636</strain>
    </source>
</reference>
<protein>
    <submittedName>
        <fullName evidence="1">Uncharacterized protein</fullName>
    </submittedName>
</protein>
<evidence type="ECO:0000313" key="1">
    <source>
        <dbReference type="EMBL" id="NMR75545.1"/>
    </source>
</evidence>
<dbReference type="RefSeq" id="WP_169628917.1">
    <property type="nucleotide sequence ID" value="NZ_JABCMA010000025.1"/>
</dbReference>
<evidence type="ECO:0000313" key="2">
    <source>
        <dbReference type="Proteomes" id="UP000565155"/>
    </source>
</evidence>
<organism evidence="1 2">
    <name type="scientific">Vibrio alginolyticus</name>
    <dbReference type="NCBI Taxonomy" id="663"/>
    <lineage>
        <taxon>Bacteria</taxon>
        <taxon>Pseudomonadati</taxon>
        <taxon>Pseudomonadota</taxon>
        <taxon>Gammaproteobacteria</taxon>
        <taxon>Vibrionales</taxon>
        <taxon>Vibrionaceae</taxon>
        <taxon>Vibrio</taxon>
    </lineage>
</organism>
<dbReference type="Proteomes" id="UP000565155">
    <property type="component" value="Unassembled WGS sequence"/>
</dbReference>
<gene>
    <name evidence="1" type="ORF">HKB35_18175</name>
</gene>
<proteinExistence type="predicted"/>
<dbReference type="AlphaFoldDB" id="A0A7Y0MZN9"/>
<comment type="caution">
    <text evidence="1">The sequence shown here is derived from an EMBL/GenBank/DDBJ whole genome shotgun (WGS) entry which is preliminary data.</text>
</comment>
<name>A0A7Y0MZN9_VIBAL</name>
<sequence length="131" mass="15055">MKAPERIKFRHKAKTKARQAMFRTRQREKGLALLQVRISRLAHAKACEQCEQNGITLTELYQLAINNTDPNQLPEKHPEIIEGDLVGTRQISPWIDPEVAKTFEKLATNYRNRTIAMSAIVYAYCARCEAE</sequence>
<accession>A0A7Y0MZN9</accession>